<dbReference type="PANTHER" id="PTHR48081">
    <property type="entry name" value="AB HYDROLASE SUPERFAMILY PROTEIN C4A8.06C"/>
    <property type="match status" value="1"/>
</dbReference>
<dbReference type="Proteomes" id="UP001642405">
    <property type="component" value="Unassembled WGS sequence"/>
</dbReference>
<organism evidence="4 5">
    <name type="scientific">Sporothrix curviconia</name>
    <dbReference type="NCBI Taxonomy" id="1260050"/>
    <lineage>
        <taxon>Eukaryota</taxon>
        <taxon>Fungi</taxon>
        <taxon>Dikarya</taxon>
        <taxon>Ascomycota</taxon>
        <taxon>Pezizomycotina</taxon>
        <taxon>Sordariomycetes</taxon>
        <taxon>Sordariomycetidae</taxon>
        <taxon>Ophiostomatales</taxon>
        <taxon>Ophiostomataceae</taxon>
        <taxon>Sporothrix</taxon>
    </lineage>
</organism>
<keyword evidence="2" id="KW-0812">Transmembrane</keyword>
<proteinExistence type="predicted"/>
<evidence type="ECO:0000259" key="3">
    <source>
        <dbReference type="Pfam" id="PF07859"/>
    </source>
</evidence>
<keyword evidence="2" id="KW-0472">Membrane</keyword>
<evidence type="ECO:0000256" key="1">
    <source>
        <dbReference type="ARBA" id="ARBA00022801"/>
    </source>
</evidence>
<gene>
    <name evidence="4" type="ORF">SCUCBS95973_004974</name>
</gene>
<feature type="domain" description="Alpha/beta hydrolase fold-3" evidence="3">
    <location>
        <begin position="209"/>
        <end position="350"/>
    </location>
</feature>
<dbReference type="Pfam" id="PF07859">
    <property type="entry name" value="Abhydrolase_3"/>
    <property type="match status" value="1"/>
</dbReference>
<dbReference type="InterPro" id="IPR050300">
    <property type="entry name" value="GDXG_lipolytic_enzyme"/>
</dbReference>
<keyword evidence="1" id="KW-0378">Hydrolase</keyword>
<dbReference type="EMBL" id="CAWUHB010000026">
    <property type="protein sequence ID" value="CAK7222844.1"/>
    <property type="molecule type" value="Genomic_DNA"/>
</dbReference>
<accession>A0ABP0BT90</accession>
<evidence type="ECO:0000313" key="5">
    <source>
        <dbReference type="Proteomes" id="UP001642405"/>
    </source>
</evidence>
<comment type="caution">
    <text evidence="4">The sequence shown here is derived from an EMBL/GenBank/DDBJ whole genome shotgun (WGS) entry which is preliminary data.</text>
</comment>
<protein>
    <recommendedName>
        <fullName evidence="3">Alpha/beta hydrolase fold-3 domain-containing protein</fullName>
    </recommendedName>
</protein>
<evidence type="ECO:0000256" key="2">
    <source>
        <dbReference type="SAM" id="Phobius"/>
    </source>
</evidence>
<dbReference type="SUPFAM" id="SSF53474">
    <property type="entry name" value="alpha/beta-Hydrolases"/>
    <property type="match status" value="1"/>
</dbReference>
<reference evidence="4 5" key="1">
    <citation type="submission" date="2024-01" db="EMBL/GenBank/DDBJ databases">
        <authorList>
            <person name="Allen C."/>
            <person name="Tagirdzhanova G."/>
        </authorList>
    </citation>
    <scope>NUCLEOTIDE SEQUENCE [LARGE SCALE GENOMIC DNA]</scope>
</reference>
<sequence length="395" mass="43812">MDATQPARSARNATKKPSLLAKLATAGMIVALLPAILVLCLIRRARGQQKGIRFKEDLRRSVIRGATRLPLRFLEGRIPHADINVLLAAPRLKHFNRQLRLPVSDGLCSGYWVCKGPLGGSQIPRESDVVLLYYHGGAYCFGHPLESAMLLLRSIEIASAARNISISVFSARYTLALSGGGTFPLQQRQALAAYRHLLDVEKVPAEKIAGLPKPAGGLLLFPWTNLKSDSPSFRRNKHKDVLTKSLIDRCAGLVTGSKKGWNGTGDDTWAAHHDDDDDINWDELELVDLTRPLQQGKVRNWKDILPSFTWMNVGEHDMLFDDIHAFKRNAEADGARVDMDITPKMPHGWHAVDRPMVDMLLKLQPEDKIPAGKLPGSENVGAGLITVWDQAMRRK</sequence>
<feature type="transmembrane region" description="Helical" evidence="2">
    <location>
        <begin position="20"/>
        <end position="42"/>
    </location>
</feature>
<dbReference type="Gene3D" id="3.40.50.1820">
    <property type="entry name" value="alpha/beta hydrolase"/>
    <property type="match status" value="2"/>
</dbReference>
<keyword evidence="5" id="KW-1185">Reference proteome</keyword>
<dbReference type="InterPro" id="IPR029058">
    <property type="entry name" value="AB_hydrolase_fold"/>
</dbReference>
<dbReference type="InterPro" id="IPR013094">
    <property type="entry name" value="AB_hydrolase_3"/>
</dbReference>
<name>A0ABP0BT90_9PEZI</name>
<keyword evidence="2" id="KW-1133">Transmembrane helix</keyword>
<evidence type="ECO:0000313" key="4">
    <source>
        <dbReference type="EMBL" id="CAK7222844.1"/>
    </source>
</evidence>
<dbReference type="PANTHER" id="PTHR48081:SF11">
    <property type="entry name" value="ALPHA_BETA HYDROLASE FOLD-3 DOMAIN-CONTAINING PROTEIN-RELATED"/>
    <property type="match status" value="1"/>
</dbReference>